<dbReference type="InterPro" id="IPR013815">
    <property type="entry name" value="ATP_grasp_subdomain_1"/>
</dbReference>
<dbReference type="STRING" id="7574.A0A1S3JTL9"/>
<dbReference type="InParanoid" id="A0A1S3JTL9"/>
<organism evidence="3 4">
    <name type="scientific">Lingula anatina</name>
    <name type="common">Brachiopod</name>
    <name type="synonym">Lingula unguis</name>
    <dbReference type="NCBI Taxonomy" id="7574"/>
    <lineage>
        <taxon>Eukaryota</taxon>
        <taxon>Metazoa</taxon>
        <taxon>Spiralia</taxon>
        <taxon>Lophotrochozoa</taxon>
        <taxon>Brachiopoda</taxon>
        <taxon>Linguliformea</taxon>
        <taxon>Lingulata</taxon>
        <taxon>Lingulida</taxon>
        <taxon>Linguloidea</taxon>
        <taxon>Lingulidae</taxon>
        <taxon>Lingula</taxon>
    </lineage>
</organism>
<keyword evidence="3" id="KW-1185">Reference proteome</keyword>
<dbReference type="SUPFAM" id="SSF56059">
    <property type="entry name" value="Glutathione synthetase ATP-binding domain-like"/>
    <property type="match status" value="1"/>
</dbReference>
<keyword evidence="1" id="KW-0067">ATP-binding</keyword>
<dbReference type="Pfam" id="PF13535">
    <property type="entry name" value="ATP-grasp_4"/>
    <property type="match status" value="1"/>
</dbReference>
<accession>A0A1S3JTL9</accession>
<dbReference type="Gene3D" id="3.30.470.20">
    <property type="entry name" value="ATP-grasp fold, B domain"/>
    <property type="match status" value="1"/>
</dbReference>
<feature type="domain" description="ATP-grasp" evidence="2">
    <location>
        <begin position="600"/>
        <end position="803"/>
    </location>
</feature>
<dbReference type="PANTHER" id="PTHR48066:SF1">
    <property type="entry name" value="CARNOSINE SYNTHASE 1"/>
    <property type="match status" value="1"/>
</dbReference>
<dbReference type="Gene3D" id="3.40.50.20">
    <property type="match status" value="1"/>
</dbReference>
<dbReference type="Gene3D" id="3.30.1490.20">
    <property type="entry name" value="ATP-grasp fold, A domain"/>
    <property type="match status" value="1"/>
</dbReference>
<dbReference type="KEGG" id="lak:106176050"/>
<evidence type="ECO:0000259" key="2">
    <source>
        <dbReference type="PROSITE" id="PS50975"/>
    </source>
</evidence>
<dbReference type="RefSeq" id="XP_013413715.1">
    <property type="nucleotide sequence ID" value="XM_013558261.1"/>
</dbReference>
<dbReference type="PANTHER" id="PTHR48066">
    <property type="entry name" value="CARNOSINE SYNTHASE 1"/>
    <property type="match status" value="1"/>
</dbReference>
<evidence type="ECO:0000313" key="3">
    <source>
        <dbReference type="Proteomes" id="UP000085678"/>
    </source>
</evidence>
<proteinExistence type="predicted"/>
<dbReference type="GO" id="GO:0016887">
    <property type="term" value="F:ATP hydrolysis activity"/>
    <property type="evidence" value="ECO:0007669"/>
    <property type="project" value="InterPro"/>
</dbReference>
<name>A0A1S3JTL9_LINAN</name>
<dbReference type="OrthoDB" id="434648at2759"/>
<protein>
    <submittedName>
        <fullName evidence="4">Carnosine synthase 1 isoform X1</fullName>
    </submittedName>
</protein>
<dbReference type="GO" id="GO:0047730">
    <property type="term" value="F:carnosine synthase activity"/>
    <property type="evidence" value="ECO:0007669"/>
    <property type="project" value="InterPro"/>
</dbReference>
<evidence type="ECO:0000256" key="1">
    <source>
        <dbReference type="PROSITE-ProRule" id="PRU00409"/>
    </source>
</evidence>
<keyword evidence="1" id="KW-0547">Nucleotide-binding</keyword>
<dbReference type="AlphaFoldDB" id="A0A1S3JTL9"/>
<dbReference type="GeneID" id="106176050"/>
<dbReference type="InterPro" id="IPR031046">
    <property type="entry name" value="CARNS1"/>
</dbReference>
<gene>
    <name evidence="4" type="primary">LOC106176050</name>
</gene>
<dbReference type="GO" id="GO:0005524">
    <property type="term" value="F:ATP binding"/>
    <property type="evidence" value="ECO:0007669"/>
    <property type="project" value="UniProtKB-UniRule"/>
</dbReference>
<dbReference type="InterPro" id="IPR011761">
    <property type="entry name" value="ATP-grasp"/>
</dbReference>
<evidence type="ECO:0000313" key="4">
    <source>
        <dbReference type="RefSeq" id="XP_013413715.1"/>
    </source>
</evidence>
<dbReference type="Proteomes" id="UP000085678">
    <property type="component" value="Unplaced"/>
</dbReference>
<sequence length="917" mass="102164">MPTNLNRQEIRMESFCVDQEIETSRFWHDLQQGLSFCNLPETEDRTQNPRPNPTVEEITMVVLGEPLTCLNLCLEGGKQCPGGMLLVPSLTWLQKEPTNERDLQTLRVRKAVTFDSCGRTFLDIFTPPRRVNYFMNLVTGNEKADARSPSNNFLNFERDLECPVGVTEEMVKRLDDRILTRILVADAGVAYPDTLAFPFRPKISYNLGDHDISVVPVRNKEDGKENIRSQLGVFLKRLLKKGIEKVVVKVPGSASPGVSYHSAHDQAGVYSAMCQGLDVLEEGESIIVEAFCETLKLLPVPHLDYEEQAVGMKTQALSCTIRAVVCCTPNGNQLVSDIVCGVGHADKPLDGGNTLPLSLEGFLSQWGFQERSEIEKIRSMIKAKAEVILENWMRYESKLKKEEIGGSLMRTNVLGVNFVLTHQEDGSYDAVAVSISNSRKTIANSQIHEFQNLSKLGSSVRPLVATMVNCSQRFLLQGKHILLIGAGEEFVWEAVREYNVKITLVDGDPNNKADKCVHKFIQCVIGDRNNEDINAEKIVQLVRTHDLAIDGCMTVVDDYVPLTSLVCKALRMIGSTPEAARKSKKKSLSQKSLEQSRVNVPFLPNPSLFAVKTHGISQPEDVTGSSNHIQYPALLKPEFGACSYGVNLVKDEAECMKYLVNTKNSEKMTNDPPFGKNHGSAMHLTEYAQGTKHGVEIVVYRGKLLAAFVSDCGPTRIPQFFETSTCMPSCLNPERQRHLITAALQCISGVGHTDGVFNVEFKMTPTGPKLIEINGRMCAWFYRNWVRTVYETDILFLNFLIVCGIQPNIQPFEPTCQFMAILCSPAAHSKALSRPGIATPEILAEAHERGEIIYYEMEPLKEENTDNECGFCAISVKEKSVSEAKKQLLAVCRKYGVDTQEHPAEYVLSTFVQSPSY</sequence>
<dbReference type="PROSITE" id="PS50975">
    <property type="entry name" value="ATP_GRASP"/>
    <property type="match status" value="1"/>
</dbReference>
<reference evidence="4" key="1">
    <citation type="submission" date="2025-08" db="UniProtKB">
        <authorList>
            <consortium name="RefSeq"/>
        </authorList>
    </citation>
    <scope>IDENTIFICATION</scope>
    <source>
        <tissue evidence="4">Gonads</tissue>
    </source>
</reference>
<dbReference type="GO" id="GO:0035499">
    <property type="term" value="P:carnosine biosynthetic process"/>
    <property type="evidence" value="ECO:0007669"/>
    <property type="project" value="InterPro"/>
</dbReference>
<dbReference type="GO" id="GO:0046872">
    <property type="term" value="F:metal ion binding"/>
    <property type="evidence" value="ECO:0007669"/>
    <property type="project" value="InterPro"/>
</dbReference>